<dbReference type="AlphaFoldDB" id="A0AA37WWD3"/>
<comment type="caution">
    <text evidence="2">The sequence shown here is derived from an EMBL/GenBank/DDBJ whole genome shotgun (WGS) entry which is preliminary data.</text>
</comment>
<comment type="similarity">
    <text evidence="1">Belongs to the UPF0231 family.</text>
</comment>
<dbReference type="EMBL" id="BSPO01000002">
    <property type="protein sequence ID" value="GLS83342.1"/>
    <property type="molecule type" value="Genomic_DNA"/>
</dbReference>
<evidence type="ECO:0000313" key="3">
    <source>
        <dbReference type="Proteomes" id="UP001157439"/>
    </source>
</evidence>
<accession>A0AA37WWD3</accession>
<reference evidence="2 3" key="1">
    <citation type="journal article" date="2014" name="Int. J. Syst. Evol. Microbiol.">
        <title>Complete genome sequence of Corynebacterium casei LMG S-19264T (=DSM 44701T), isolated from a smear-ripened cheese.</title>
        <authorList>
            <consortium name="US DOE Joint Genome Institute (JGI-PGF)"/>
            <person name="Walter F."/>
            <person name="Albersmeier A."/>
            <person name="Kalinowski J."/>
            <person name="Ruckert C."/>
        </authorList>
    </citation>
    <scope>NUCLEOTIDE SEQUENCE [LARGE SCALE GENOMIC DNA]</scope>
    <source>
        <strain evidence="2 3">NBRC 112785</strain>
    </source>
</reference>
<sequence>MDYQFRQDPIDGRVMTQLSMEQQVLGHWFNDELALNASLQQQLLRIDDLSALSDWQYIGREISIQIDDGDVFVWVNGTVGEDSEEYDAGLSLYTEESQTQLGVEDFIKVLNAWFAFKNGY</sequence>
<dbReference type="Proteomes" id="UP001157439">
    <property type="component" value="Unassembled WGS sequence"/>
</dbReference>
<dbReference type="RefSeq" id="WP_095497101.1">
    <property type="nucleotide sequence ID" value="NZ_BSPO01000002.1"/>
</dbReference>
<organism evidence="2 3">
    <name type="scientific">Paraferrimonas haliotis</name>
    <dbReference type="NCBI Taxonomy" id="2013866"/>
    <lineage>
        <taxon>Bacteria</taxon>
        <taxon>Pseudomonadati</taxon>
        <taxon>Pseudomonadota</taxon>
        <taxon>Gammaproteobacteria</taxon>
        <taxon>Alteromonadales</taxon>
        <taxon>Ferrimonadaceae</taxon>
        <taxon>Paraferrimonas</taxon>
    </lineage>
</organism>
<name>A0AA37WWD3_9GAMM</name>
<evidence type="ECO:0000313" key="2">
    <source>
        <dbReference type="EMBL" id="GLS83342.1"/>
    </source>
</evidence>
<keyword evidence="3" id="KW-1185">Reference proteome</keyword>
<protein>
    <submittedName>
        <fullName evidence="2">UPF0231 protein YacL</fullName>
    </submittedName>
</protein>
<gene>
    <name evidence="2" type="primary">yacL</name>
    <name evidence="2" type="ORF">GCM10007894_13190</name>
</gene>
<evidence type="ECO:0000256" key="1">
    <source>
        <dbReference type="ARBA" id="ARBA00005367"/>
    </source>
</evidence>
<dbReference type="InterPro" id="IPR008249">
    <property type="entry name" value="UPF0231"/>
</dbReference>
<dbReference type="Pfam" id="PF06062">
    <property type="entry name" value="UPF0231"/>
    <property type="match status" value="1"/>
</dbReference>
<proteinExistence type="inferred from homology"/>